<evidence type="ECO:0000259" key="2">
    <source>
        <dbReference type="Pfam" id="PF17100"/>
    </source>
</evidence>
<accession>A0A8G1RE59</accession>
<feature type="domain" description="NWD NACHT-NTPase N-terminal" evidence="2">
    <location>
        <begin position="102"/>
        <end position="231"/>
    </location>
</feature>
<dbReference type="GeneID" id="37166522"/>
<protein>
    <recommendedName>
        <fullName evidence="2">NWD NACHT-NTPase N-terminal domain-containing protein</fullName>
    </recommendedName>
</protein>
<dbReference type="InterPro" id="IPR031359">
    <property type="entry name" value="NACHT_N"/>
</dbReference>
<organism evidence="3 4">
    <name type="scientific">Aspergillus piperis CBS 112811</name>
    <dbReference type="NCBI Taxonomy" id="1448313"/>
    <lineage>
        <taxon>Eukaryota</taxon>
        <taxon>Fungi</taxon>
        <taxon>Dikarya</taxon>
        <taxon>Ascomycota</taxon>
        <taxon>Pezizomycotina</taxon>
        <taxon>Eurotiomycetes</taxon>
        <taxon>Eurotiomycetidae</taxon>
        <taxon>Eurotiales</taxon>
        <taxon>Aspergillaceae</taxon>
        <taxon>Aspergillus</taxon>
        <taxon>Aspergillus subgen. Circumdati</taxon>
    </lineage>
</organism>
<dbReference type="AlphaFoldDB" id="A0A8G1RE59"/>
<evidence type="ECO:0000256" key="1">
    <source>
        <dbReference type="SAM" id="MobiDB-lite"/>
    </source>
</evidence>
<proteinExistence type="predicted"/>
<feature type="region of interest" description="Disordered" evidence="1">
    <location>
        <begin position="357"/>
        <end position="379"/>
    </location>
</feature>
<name>A0A8G1RE59_9EURO</name>
<feature type="compositionally biased region" description="Basic and acidic residues" evidence="1">
    <location>
        <begin position="357"/>
        <end position="368"/>
    </location>
</feature>
<sequence length="379" mass="42554">MATPLDPFSALSATVPYQASLPPFFPTFCTSYEIYTFRIQLFAKGLRRTYHQSCYQGEISHRMTTSLWARVLSALPDKDQRMFPTSGIASPPVSQTLTDIITAIEMQRDRCKRHKWSTTTIGGKEIIIRDFASVVDIVVSYDPVHAALPWAGVRFVLQLFLNGIDTFGAIVEGLETSVRVIAPGGILEGSYYQKNSALSEARQALQDEIVKCYTAVLKFLSLARKYYQCSRTNGFRHCTKEIKSAEQQFLIQKGLADSEDLGNIETHVLHTILIATSTADQVNDMKAKLEKALLDLDKPVTRGVDQVSDLHRALKEWLFRHPEFQAWSNSSSSEVLWLHGTRGLNYDIPKFPYQIDKKPAAESPRSRESAQLGTNDVSP</sequence>
<evidence type="ECO:0000313" key="4">
    <source>
        <dbReference type="Proteomes" id="UP000249526"/>
    </source>
</evidence>
<dbReference type="Pfam" id="PF17100">
    <property type="entry name" value="NACHT_N"/>
    <property type="match status" value="1"/>
</dbReference>
<dbReference type="Proteomes" id="UP000249526">
    <property type="component" value="Unassembled WGS sequence"/>
</dbReference>
<evidence type="ECO:0000313" key="3">
    <source>
        <dbReference type="EMBL" id="RAH62775.1"/>
    </source>
</evidence>
<gene>
    <name evidence="3" type="ORF">BO85DRAFT_482661</name>
</gene>
<dbReference type="RefSeq" id="XP_025520697.1">
    <property type="nucleotide sequence ID" value="XM_025663120.1"/>
</dbReference>
<keyword evidence="4" id="KW-1185">Reference proteome</keyword>
<feature type="compositionally biased region" description="Polar residues" evidence="1">
    <location>
        <begin position="369"/>
        <end position="379"/>
    </location>
</feature>
<reference evidence="3 4" key="1">
    <citation type="submission" date="2018-02" db="EMBL/GenBank/DDBJ databases">
        <title>The genomes of Aspergillus section Nigri reveals drivers in fungal speciation.</title>
        <authorList>
            <consortium name="DOE Joint Genome Institute"/>
            <person name="Vesth T.C."/>
            <person name="Nybo J."/>
            <person name="Theobald S."/>
            <person name="Brandl J."/>
            <person name="Frisvad J.C."/>
            <person name="Nielsen K.F."/>
            <person name="Lyhne E.K."/>
            <person name="Kogle M.E."/>
            <person name="Kuo A."/>
            <person name="Riley R."/>
            <person name="Clum A."/>
            <person name="Nolan M."/>
            <person name="Lipzen A."/>
            <person name="Salamov A."/>
            <person name="Henrissat B."/>
            <person name="Wiebenga A."/>
            <person name="De vries R.P."/>
            <person name="Grigoriev I.V."/>
            <person name="Mortensen U.H."/>
            <person name="Andersen M.R."/>
            <person name="Baker S.E."/>
        </authorList>
    </citation>
    <scope>NUCLEOTIDE SEQUENCE [LARGE SCALE GENOMIC DNA]</scope>
    <source>
        <strain evidence="3 4">CBS 112811</strain>
    </source>
</reference>
<dbReference type="EMBL" id="KZ825054">
    <property type="protein sequence ID" value="RAH62775.1"/>
    <property type="molecule type" value="Genomic_DNA"/>
</dbReference>